<protein>
    <submittedName>
        <fullName evidence="1">Uncharacterized protein</fullName>
    </submittedName>
</protein>
<name>A0ABP8MCM4_9BACT</name>
<reference evidence="2" key="1">
    <citation type="journal article" date="2019" name="Int. J. Syst. Evol. Microbiol.">
        <title>The Global Catalogue of Microorganisms (GCM) 10K type strain sequencing project: providing services to taxonomists for standard genome sequencing and annotation.</title>
        <authorList>
            <consortium name="The Broad Institute Genomics Platform"/>
            <consortium name="The Broad Institute Genome Sequencing Center for Infectious Disease"/>
            <person name="Wu L."/>
            <person name="Ma J."/>
        </authorList>
    </citation>
    <scope>NUCLEOTIDE SEQUENCE [LARGE SCALE GENOMIC DNA]</scope>
    <source>
        <strain evidence="2">JCM 17759</strain>
    </source>
</reference>
<keyword evidence="2" id="KW-1185">Reference proteome</keyword>
<comment type="caution">
    <text evidence="1">The sequence shown here is derived from an EMBL/GenBank/DDBJ whole genome shotgun (WGS) entry which is preliminary data.</text>
</comment>
<dbReference type="RefSeq" id="WP_345319818.1">
    <property type="nucleotide sequence ID" value="NZ_BAABGA010000011.1"/>
</dbReference>
<proteinExistence type="predicted"/>
<evidence type="ECO:0000313" key="2">
    <source>
        <dbReference type="Proteomes" id="UP001500840"/>
    </source>
</evidence>
<organism evidence="1 2">
    <name type="scientific">Novipirellula rosea</name>
    <dbReference type="NCBI Taxonomy" id="1031540"/>
    <lineage>
        <taxon>Bacteria</taxon>
        <taxon>Pseudomonadati</taxon>
        <taxon>Planctomycetota</taxon>
        <taxon>Planctomycetia</taxon>
        <taxon>Pirellulales</taxon>
        <taxon>Pirellulaceae</taxon>
        <taxon>Novipirellula</taxon>
    </lineage>
</organism>
<sequence length="91" mass="10039">MALHIERRVNAENPLSANDIVFKIGVAEPDHSVMQDELLTIFLILSRQATEPTAPQTGEQEISISTVSTEVQASQMLKQIRMSKPMFDSAG</sequence>
<gene>
    <name evidence="1" type="ORF">GCM10023156_09010</name>
</gene>
<dbReference type="Proteomes" id="UP001500840">
    <property type="component" value="Unassembled WGS sequence"/>
</dbReference>
<dbReference type="EMBL" id="BAABGA010000011">
    <property type="protein sequence ID" value="GAA4447244.1"/>
    <property type="molecule type" value="Genomic_DNA"/>
</dbReference>
<evidence type="ECO:0000313" key="1">
    <source>
        <dbReference type="EMBL" id="GAA4447244.1"/>
    </source>
</evidence>
<accession>A0ABP8MCM4</accession>